<evidence type="ECO:0000313" key="9">
    <source>
        <dbReference type="Proteomes" id="UP001202031"/>
    </source>
</evidence>
<dbReference type="InterPro" id="IPR006047">
    <property type="entry name" value="GH13_cat_dom"/>
</dbReference>
<name>A0ABT0R720_9BACT</name>
<evidence type="ECO:0000256" key="4">
    <source>
        <dbReference type="ARBA" id="ARBA00022801"/>
    </source>
</evidence>
<accession>A0ABT0R720</accession>
<gene>
    <name evidence="8" type="ORF">M8N44_05275</name>
</gene>
<dbReference type="PANTHER" id="PTHR43447">
    <property type="entry name" value="ALPHA-AMYLASE"/>
    <property type="match status" value="1"/>
</dbReference>
<feature type="domain" description="Glycosyl hydrolase family 13 catalytic" evidence="7">
    <location>
        <begin position="1"/>
        <end position="383"/>
    </location>
</feature>
<evidence type="ECO:0000256" key="1">
    <source>
        <dbReference type="ARBA" id="ARBA00001913"/>
    </source>
</evidence>
<evidence type="ECO:0000256" key="5">
    <source>
        <dbReference type="ARBA" id="ARBA00023277"/>
    </source>
</evidence>
<dbReference type="EC" id="3.2.1.1" evidence="8"/>
<dbReference type="GO" id="GO:0004556">
    <property type="term" value="F:alpha-amylase activity"/>
    <property type="evidence" value="ECO:0007669"/>
    <property type="project" value="UniProtKB-EC"/>
</dbReference>
<comment type="cofactor">
    <cofactor evidence="1">
        <name>Ca(2+)</name>
        <dbReference type="ChEBI" id="CHEBI:29108"/>
    </cofactor>
</comment>
<keyword evidence="6 8" id="KW-0326">Glycosidase</keyword>
<reference evidence="8 9" key="1">
    <citation type="submission" date="2022-03" db="EMBL/GenBank/DDBJ databases">
        <title>Taxonomic description of new species and reclassification of some bacterial strains.</title>
        <authorList>
            <person name="Ndongo S."/>
        </authorList>
    </citation>
    <scope>NUCLEOTIDE SEQUENCE [LARGE SCALE GENOMIC DNA]</scope>
    <source>
        <strain evidence="8 9">Marseille-P6666</strain>
    </source>
</reference>
<dbReference type="SUPFAM" id="SSF51011">
    <property type="entry name" value="Glycosyl hydrolase domain"/>
    <property type="match status" value="1"/>
</dbReference>
<evidence type="ECO:0000256" key="2">
    <source>
        <dbReference type="ARBA" id="ARBA00008061"/>
    </source>
</evidence>
<keyword evidence="5" id="KW-0119">Carbohydrate metabolism</keyword>
<proteinExistence type="inferred from homology"/>
<dbReference type="PIRSF" id="PIRSF001021">
    <property type="entry name" value="Alph-amls_thrmst"/>
    <property type="match status" value="1"/>
</dbReference>
<dbReference type="Pfam" id="PF00128">
    <property type="entry name" value="Alpha-amylase"/>
    <property type="match status" value="1"/>
</dbReference>
<evidence type="ECO:0000259" key="7">
    <source>
        <dbReference type="SMART" id="SM00642"/>
    </source>
</evidence>
<evidence type="ECO:0000256" key="3">
    <source>
        <dbReference type="ARBA" id="ARBA00022723"/>
    </source>
</evidence>
<dbReference type="InterPro" id="IPR013780">
    <property type="entry name" value="Glyco_hydro_b"/>
</dbReference>
<dbReference type="Proteomes" id="UP001202031">
    <property type="component" value="Unassembled WGS sequence"/>
</dbReference>
<keyword evidence="4 8" id="KW-0378">Hydrolase</keyword>
<dbReference type="SMART" id="SM00642">
    <property type="entry name" value="Aamy"/>
    <property type="match status" value="1"/>
</dbReference>
<comment type="caution">
    <text evidence="8">The sequence shown here is derived from an EMBL/GenBank/DDBJ whole genome shotgun (WGS) entry which is preliminary data.</text>
</comment>
<dbReference type="InterPro" id="IPR017853">
    <property type="entry name" value="GH"/>
</dbReference>
<evidence type="ECO:0000313" key="8">
    <source>
        <dbReference type="EMBL" id="MCL6656729.1"/>
    </source>
</evidence>
<comment type="similarity">
    <text evidence="2">Belongs to the glycosyl hydrolase 13 family.</text>
</comment>
<sequence length="491" mass="56487">MMQYFEWNLPNDGQFWNKLKEDAPHLEEIGVTAVWIPPAYKGKEQNDVGYGTYDLFDLGEFDQKNTVRTKYGTKQELQDAIKALHEHHVGVYLDAVMNHKAGADYTEKFMAKEVDQQNRDKEITDAYEIEGWTGFNFPGRGDKYSDFKWHWYHFTGTDYDAATEKTSIFKIMGDGKSWSEGVDEENGNYDYLMFANLDFDHPEVVKEMEKWGVWVSRELDLDGMRLDAIKHINDEFIKKFLAAVRKDRGEDFYAVGEYWKQDLDSLNEYLKEERYKVDLFDVPLHYNMYQASKQGRDYDLSKILDGTLVQNHPTLAVTFVDNHDSQWGSSLESAVEDWFKPSAYALILLMKEGYPCIFYGDYYGVSGNPPMHRGIIDNLLEIRKNHAFGEQNYYFDHPNTIGFTRVGNDDHPHSGVAVLISNGEDGDKVMNVGKQHAGETWKEATGNVEETVAIDEEGNGQFLVHGGNVAVWIPENAPQDPKQDARVEDEE</sequence>
<evidence type="ECO:0000256" key="6">
    <source>
        <dbReference type="ARBA" id="ARBA00023295"/>
    </source>
</evidence>
<keyword evidence="9" id="KW-1185">Reference proteome</keyword>
<organism evidence="8 9">
    <name type="scientific">Akkermansia massiliensis</name>
    <dbReference type="NCBI Taxonomy" id="2927224"/>
    <lineage>
        <taxon>Bacteria</taxon>
        <taxon>Pseudomonadati</taxon>
        <taxon>Verrucomicrobiota</taxon>
        <taxon>Verrucomicrobiia</taxon>
        <taxon>Verrucomicrobiales</taxon>
        <taxon>Akkermansiaceae</taxon>
        <taxon>Akkermansia</taxon>
    </lineage>
</organism>
<protein>
    <submittedName>
        <fullName evidence="8">Alpha-amylase</fullName>
        <ecNumber evidence="8">3.2.1.1</ecNumber>
    </submittedName>
</protein>
<dbReference type="NCBIfam" id="NF006969">
    <property type="entry name" value="PRK09441.1-2"/>
    <property type="match status" value="1"/>
</dbReference>
<keyword evidence="3" id="KW-0479">Metal-binding</keyword>
<dbReference type="SUPFAM" id="SSF51445">
    <property type="entry name" value="(Trans)glycosidases"/>
    <property type="match status" value="1"/>
</dbReference>
<dbReference type="Gene3D" id="3.20.20.80">
    <property type="entry name" value="Glycosidases"/>
    <property type="match status" value="1"/>
</dbReference>
<dbReference type="NCBIfam" id="NF006968">
    <property type="entry name" value="PRK09441.1-1"/>
    <property type="match status" value="1"/>
</dbReference>
<dbReference type="Gene3D" id="2.60.40.1180">
    <property type="entry name" value="Golgi alpha-mannosidase II"/>
    <property type="match status" value="1"/>
</dbReference>
<dbReference type="EMBL" id="JAMGSI010000001">
    <property type="protein sequence ID" value="MCL6656729.1"/>
    <property type="molecule type" value="Genomic_DNA"/>
</dbReference>
<dbReference type="CDD" id="cd11318">
    <property type="entry name" value="AmyAc_bac_fung_AmyA"/>
    <property type="match status" value="1"/>
</dbReference>
<dbReference type="Gene3D" id="2.40.30.140">
    <property type="match status" value="1"/>
</dbReference>
<dbReference type="InterPro" id="IPR013776">
    <property type="entry name" value="A-amylase_thermo"/>
</dbReference>